<keyword evidence="2" id="KW-1185">Reference proteome</keyword>
<accession>A0A0B8NEA5</accession>
<dbReference type="EMBL" id="BBYQ01000068">
    <property type="protein sequence ID" value="GAP29933.1"/>
    <property type="molecule type" value="Genomic_DNA"/>
</dbReference>
<protein>
    <submittedName>
        <fullName evidence="1">Uncharacterized protein</fullName>
    </submittedName>
</protein>
<evidence type="ECO:0000313" key="1">
    <source>
        <dbReference type="EMBL" id="GAP29933.1"/>
    </source>
</evidence>
<dbReference type="GeneID" id="93375215"/>
<gene>
    <name evidence="1" type="ORF">NSK11_contig00068-0023</name>
</gene>
<dbReference type="Proteomes" id="UP000037179">
    <property type="component" value="Unassembled WGS sequence"/>
</dbReference>
<dbReference type="RefSeq" id="WP_143161304.1">
    <property type="nucleotide sequence ID" value="NZ_AP017900.1"/>
</dbReference>
<reference evidence="1 2" key="2">
    <citation type="journal article" date="2016" name="Genome Announc.">
        <title>Draft Genome Sequence of Erythromycin- and Oxytetracycline-Sensitive Nocardia seriolae Strain U-1 (NBRC 110359).</title>
        <authorList>
            <person name="Imajoh M."/>
            <person name="Sukeda M."/>
            <person name="Shimizu M."/>
            <person name="Yamane J."/>
            <person name="Ohnishi K."/>
            <person name="Oshima S."/>
        </authorList>
    </citation>
    <scope>NUCLEOTIDE SEQUENCE [LARGE SCALE GENOMIC DNA]</scope>
    <source>
        <strain evidence="1 2">U-1</strain>
    </source>
</reference>
<evidence type="ECO:0000313" key="2">
    <source>
        <dbReference type="Proteomes" id="UP000037179"/>
    </source>
</evidence>
<dbReference type="AlphaFoldDB" id="A0A0B8NEA5"/>
<proteinExistence type="predicted"/>
<name>A0A0B8NEA5_9NOCA</name>
<sequence>MLANALLMRKSALLGIALSAGATVALLTAYGGSISDVRAHSITTVSTDSADCRTGAQTVSDLQPVLRQLGDSLTALGPAADRNILPTALAQLDDARRSADRISGGFAAAADAMSAPSMIRSEFRHPAAVLGRQAGALARDRRARCGAGCRADSQLRTGTGCHH</sequence>
<reference evidence="2" key="1">
    <citation type="submission" date="2015-07" db="EMBL/GenBank/DDBJ databases">
        <title>Nocardia seriolae U-1 whole genome shotgun sequence.</title>
        <authorList>
            <person name="Imajoh M."/>
            <person name="Fukumoto Y."/>
            <person name="Sukeda M."/>
            <person name="Yamane J."/>
            <person name="Yamasaki K."/>
            <person name="Shimizu M."/>
            <person name="Ohnishi K."/>
            <person name="Oshima S."/>
        </authorList>
    </citation>
    <scope>NUCLEOTIDE SEQUENCE [LARGE SCALE GENOMIC DNA]</scope>
    <source>
        <strain evidence="2">U-1</strain>
    </source>
</reference>
<organism evidence="1 2">
    <name type="scientific">Nocardia seriolae</name>
    <dbReference type="NCBI Taxonomy" id="37332"/>
    <lineage>
        <taxon>Bacteria</taxon>
        <taxon>Bacillati</taxon>
        <taxon>Actinomycetota</taxon>
        <taxon>Actinomycetes</taxon>
        <taxon>Mycobacteriales</taxon>
        <taxon>Nocardiaceae</taxon>
        <taxon>Nocardia</taxon>
    </lineage>
</organism>
<comment type="caution">
    <text evidence="1">The sequence shown here is derived from an EMBL/GenBank/DDBJ whole genome shotgun (WGS) entry which is preliminary data.</text>
</comment>
<dbReference type="OrthoDB" id="10016129at2"/>